<dbReference type="OrthoDB" id="2238957at2759"/>
<evidence type="ECO:0000313" key="3">
    <source>
        <dbReference type="EMBL" id="CAG8530339.1"/>
    </source>
</evidence>
<feature type="coiled-coil region" evidence="1">
    <location>
        <begin position="42"/>
        <end position="309"/>
    </location>
</feature>
<comment type="caution">
    <text evidence="3">The sequence shown here is derived from an EMBL/GenBank/DDBJ whole genome shotgun (WGS) entry which is preliminary data.</text>
</comment>
<dbReference type="EMBL" id="CAJVPV010002577">
    <property type="protein sequence ID" value="CAG8530339.1"/>
    <property type="molecule type" value="Genomic_DNA"/>
</dbReference>
<proteinExistence type="predicted"/>
<reference evidence="3" key="1">
    <citation type="submission" date="2021-06" db="EMBL/GenBank/DDBJ databases">
        <authorList>
            <person name="Kallberg Y."/>
            <person name="Tangrot J."/>
            <person name="Rosling A."/>
        </authorList>
    </citation>
    <scope>NUCLEOTIDE SEQUENCE</scope>
    <source>
        <strain evidence="3">CL551</strain>
    </source>
</reference>
<dbReference type="Proteomes" id="UP000789342">
    <property type="component" value="Unassembled WGS sequence"/>
</dbReference>
<name>A0A9N9FEJ6_9GLOM</name>
<dbReference type="AlphaFoldDB" id="A0A9N9FEJ6"/>
<feature type="coiled-coil region" evidence="1">
    <location>
        <begin position="335"/>
        <end position="369"/>
    </location>
</feature>
<feature type="region of interest" description="Disordered" evidence="2">
    <location>
        <begin position="426"/>
        <end position="462"/>
    </location>
</feature>
<evidence type="ECO:0000256" key="1">
    <source>
        <dbReference type="SAM" id="Coils"/>
    </source>
</evidence>
<evidence type="ECO:0000256" key="2">
    <source>
        <dbReference type="SAM" id="MobiDB-lite"/>
    </source>
</evidence>
<accession>A0A9N9FEJ6</accession>
<protein>
    <submittedName>
        <fullName evidence="3">13686_t:CDS:1</fullName>
    </submittedName>
</protein>
<evidence type="ECO:0000313" key="4">
    <source>
        <dbReference type="Proteomes" id="UP000789342"/>
    </source>
</evidence>
<keyword evidence="4" id="KW-1185">Reference proteome</keyword>
<feature type="compositionally biased region" description="Polar residues" evidence="2">
    <location>
        <begin position="427"/>
        <end position="439"/>
    </location>
</feature>
<gene>
    <name evidence="3" type="ORF">AMORRO_LOCUS4641</name>
</gene>
<keyword evidence="1" id="KW-0175">Coiled coil</keyword>
<sequence length="964" mass="112385">MEPLSDTKLPVCPEKLSKPKVSENIKKIKERIIQTNQLLQLFKTKEKELAQHKECIASLEQKLSKMRTQTITLNKENEVFRQAAQQFRSEVEKINKELGQKDAQLKDHITLTNELKRLRAENEKLGKKNKSLEVLKSQLECKVQENEATVDIRENQAKEITRLKKELEKKEEQCKKSQLEKASVDSKMKKLQRDVEKSKEALNNRINMLEASSLEKDTTIESLSHQLEESRQQENNVEDMRHEIIRLTNIEQSQVSNSRELDELKKQMQQAKAVNIKIKKEYVEQSREMNKLKKRNAELEKFKRETQDVRGIVQNEKDALVSNLPQGDKETIQHVILLIEEIQFMKHDVENLEIQKKALQDLVTAQQLEISRLKKFRKSVSFSRVNEIEKLYNKLSEIPSQERHSNMSPDRDSSIQCLATSPLELVDSNSRDSQTVSQNETRKPGINVQPSSSSISEKDMAGERNKLNKLKRHKLMDVCAEPRIVKKVITASEDTTNEAKKGSGRKRKESEATLLLAPNILSKDPEQPKKRRISKKTEITLKNKVFFDPIDDLTFIKEKIQDFTSSSQESFRSMDVLRQFAFDKSAVFLQALDELIRSIDTPLYLDSDSRDDALRNFTRKGSFLIQIPTVLPQKETNILLFLWFLFSEFPTSRLLDKIIPWINDKFILCGNNFDDLVDLTYCCRWCRVFVALCRAVKDLQRIRVLCYDILREKTDRRCIQHLIENIARICPMALKASEKDYNADKFSIDESLVLRTVESIVAGVFIEKMHDESVYKMYKTFVHCCSWNEPSRTPLLEKILKSLVDVLQSEEFHNRCFNEYHQEQFQEYCFNLIKCFELATCWLKWDDVFDRFIGKILWPLVKDEKGKDIPLEIIGAICRPRLSEHEDKIGVDEIRRRVSLSLNQNCPVSFTLQVQSAQVLIKLSNGNASYFQDILSWFSHLQDDKIRQLPKSLIDDLEYIRSLS</sequence>
<organism evidence="3 4">
    <name type="scientific">Acaulospora morrowiae</name>
    <dbReference type="NCBI Taxonomy" id="94023"/>
    <lineage>
        <taxon>Eukaryota</taxon>
        <taxon>Fungi</taxon>
        <taxon>Fungi incertae sedis</taxon>
        <taxon>Mucoromycota</taxon>
        <taxon>Glomeromycotina</taxon>
        <taxon>Glomeromycetes</taxon>
        <taxon>Diversisporales</taxon>
        <taxon>Acaulosporaceae</taxon>
        <taxon>Acaulospora</taxon>
    </lineage>
</organism>